<evidence type="ECO:0000256" key="1">
    <source>
        <dbReference type="SAM" id="Phobius"/>
    </source>
</evidence>
<protein>
    <submittedName>
        <fullName evidence="3">DUF418 domain-containing protein</fullName>
    </submittedName>
</protein>
<keyword evidence="1" id="KW-1133">Transmembrane helix</keyword>
<name>A0ABW3DX52_9ACTN</name>
<organism evidence="3 4">
    <name type="scientific">Streptosporangium algeriense</name>
    <dbReference type="NCBI Taxonomy" id="1682748"/>
    <lineage>
        <taxon>Bacteria</taxon>
        <taxon>Bacillati</taxon>
        <taxon>Actinomycetota</taxon>
        <taxon>Actinomycetes</taxon>
        <taxon>Streptosporangiales</taxon>
        <taxon>Streptosporangiaceae</taxon>
        <taxon>Streptosporangium</taxon>
    </lineage>
</organism>
<keyword evidence="1" id="KW-0472">Membrane</keyword>
<comment type="caution">
    <text evidence="3">The sequence shown here is derived from an EMBL/GenBank/DDBJ whole genome shotgun (WGS) entry which is preliminary data.</text>
</comment>
<dbReference type="InterPro" id="IPR007349">
    <property type="entry name" value="DUF418"/>
</dbReference>
<feature type="domain" description="DUF418" evidence="2">
    <location>
        <begin position="1"/>
        <end position="38"/>
    </location>
</feature>
<evidence type="ECO:0000313" key="4">
    <source>
        <dbReference type="Proteomes" id="UP001597024"/>
    </source>
</evidence>
<feature type="transmembrane region" description="Helical" evidence="1">
    <location>
        <begin position="6"/>
        <end position="22"/>
    </location>
</feature>
<evidence type="ECO:0000313" key="3">
    <source>
        <dbReference type="EMBL" id="MFD0888416.1"/>
    </source>
</evidence>
<dbReference type="EMBL" id="JBHTHX010001323">
    <property type="protein sequence ID" value="MFD0888416.1"/>
    <property type="molecule type" value="Genomic_DNA"/>
</dbReference>
<evidence type="ECO:0000259" key="2">
    <source>
        <dbReference type="Pfam" id="PF04235"/>
    </source>
</evidence>
<sequence>WWTVGAWAAICAAFMALATLWLRRFERGPLEIVWQWAYQRPWRPARETLVTDDKIADNSPRG</sequence>
<dbReference type="Proteomes" id="UP001597024">
    <property type="component" value="Unassembled WGS sequence"/>
</dbReference>
<accession>A0ABW3DX52</accession>
<gene>
    <name evidence="3" type="ORF">ACFQ08_28110</name>
</gene>
<proteinExistence type="predicted"/>
<keyword evidence="4" id="KW-1185">Reference proteome</keyword>
<dbReference type="Pfam" id="PF04235">
    <property type="entry name" value="DUF418"/>
    <property type="match status" value="1"/>
</dbReference>
<feature type="non-terminal residue" evidence="3">
    <location>
        <position position="1"/>
    </location>
</feature>
<keyword evidence="1" id="KW-0812">Transmembrane</keyword>
<reference evidence="4" key="1">
    <citation type="journal article" date="2019" name="Int. J. Syst. Evol. Microbiol.">
        <title>The Global Catalogue of Microorganisms (GCM) 10K type strain sequencing project: providing services to taxonomists for standard genome sequencing and annotation.</title>
        <authorList>
            <consortium name="The Broad Institute Genomics Platform"/>
            <consortium name="The Broad Institute Genome Sequencing Center for Infectious Disease"/>
            <person name="Wu L."/>
            <person name="Ma J."/>
        </authorList>
    </citation>
    <scope>NUCLEOTIDE SEQUENCE [LARGE SCALE GENOMIC DNA]</scope>
    <source>
        <strain evidence="4">CCUG 62974</strain>
    </source>
</reference>